<dbReference type="Pfam" id="PF13692">
    <property type="entry name" value="Glyco_trans_1_4"/>
    <property type="match status" value="1"/>
</dbReference>
<gene>
    <name evidence="2" type="ORF">IRI77_00390</name>
</gene>
<feature type="domain" description="Glycosyltransferase subfamily 4-like N-terminal" evidence="1">
    <location>
        <begin position="13"/>
        <end position="153"/>
    </location>
</feature>
<dbReference type="InterPro" id="IPR028098">
    <property type="entry name" value="Glyco_trans_4-like_N"/>
</dbReference>
<name>A0A7S7NRG7_PALFE</name>
<dbReference type="PANTHER" id="PTHR45947">
    <property type="entry name" value="SULFOQUINOVOSYL TRANSFERASE SQD2"/>
    <property type="match status" value="1"/>
</dbReference>
<dbReference type="GO" id="GO:0016757">
    <property type="term" value="F:glycosyltransferase activity"/>
    <property type="evidence" value="ECO:0007669"/>
    <property type="project" value="TreeGrafter"/>
</dbReference>
<sequence>MNLLLLDQFSEMGGAQRCLLDLIPAFRERGWRISAAMPGGGPMFERMASMDVSVTRLPCRPYSSGSKTLGDFWRFASDMQDATRIVRQLVQERAIDLIYVNGPRMLPAARLSGVPFCFHAHNKLTKWHDLLVVRWALRQATVIACSEFVAGPLRPFCRPVIVPNACEDLGFRRLASGRPVRIGVVGRIAPEKGQLEFVDAVRLLGGKIPECRFVICGDDVLSRPGYKDLVLRKAAGTPISFAGWMNEPAEALRQVDVLVVPSTGADATPRVILEAFSAGVPVVAFAAGGIPELVEDGETGFLVHPRTAEALAARLAGLLHNTGELTRVAANARRKWAAGYTLERYRNQVAGLLETCVPRSRIQKSMAATAPTTPAPPRVAE</sequence>
<accession>A0A7S7NRG7</accession>
<dbReference type="SUPFAM" id="SSF53756">
    <property type="entry name" value="UDP-Glycosyltransferase/glycogen phosphorylase"/>
    <property type="match status" value="1"/>
</dbReference>
<dbReference type="PANTHER" id="PTHR45947:SF3">
    <property type="entry name" value="SULFOQUINOVOSYL TRANSFERASE SQD2"/>
    <property type="match status" value="1"/>
</dbReference>
<dbReference type="Proteomes" id="UP000593892">
    <property type="component" value="Chromosome"/>
</dbReference>
<dbReference type="RefSeq" id="WP_194450119.1">
    <property type="nucleotide sequence ID" value="NZ_CP063849.1"/>
</dbReference>
<keyword evidence="2" id="KW-0808">Transferase</keyword>
<evidence type="ECO:0000259" key="1">
    <source>
        <dbReference type="Pfam" id="PF13579"/>
    </source>
</evidence>
<proteinExistence type="predicted"/>
<dbReference type="Gene3D" id="3.40.50.2000">
    <property type="entry name" value="Glycogen Phosphorylase B"/>
    <property type="match status" value="2"/>
</dbReference>
<dbReference type="AlphaFoldDB" id="A0A7S7NRG7"/>
<dbReference type="InterPro" id="IPR050194">
    <property type="entry name" value="Glycosyltransferase_grp1"/>
</dbReference>
<reference evidence="2 3" key="1">
    <citation type="submission" date="2020-10" db="EMBL/GenBank/DDBJ databases">
        <title>Complete genome sequence of Paludibaculum fermentans P105T, a facultatively anaerobic acidobacterium capable of dissimilatory Fe(III) reduction.</title>
        <authorList>
            <person name="Dedysh S.N."/>
            <person name="Beletsky A.V."/>
            <person name="Kulichevskaya I.S."/>
            <person name="Mardanov A.V."/>
            <person name="Ravin N.V."/>
        </authorList>
    </citation>
    <scope>NUCLEOTIDE SEQUENCE [LARGE SCALE GENOMIC DNA]</scope>
    <source>
        <strain evidence="2 3">P105</strain>
    </source>
</reference>
<keyword evidence="3" id="KW-1185">Reference proteome</keyword>
<evidence type="ECO:0000313" key="2">
    <source>
        <dbReference type="EMBL" id="QOY88457.1"/>
    </source>
</evidence>
<evidence type="ECO:0000313" key="3">
    <source>
        <dbReference type="Proteomes" id="UP000593892"/>
    </source>
</evidence>
<protein>
    <submittedName>
        <fullName evidence="2">Glycosyltransferase family 4 protein</fullName>
    </submittedName>
</protein>
<dbReference type="Pfam" id="PF13579">
    <property type="entry name" value="Glyco_trans_4_4"/>
    <property type="match status" value="1"/>
</dbReference>
<dbReference type="CDD" id="cd03801">
    <property type="entry name" value="GT4_PimA-like"/>
    <property type="match status" value="1"/>
</dbReference>
<dbReference type="KEGG" id="pfer:IRI77_00390"/>
<organism evidence="2 3">
    <name type="scientific">Paludibaculum fermentans</name>
    <dbReference type="NCBI Taxonomy" id="1473598"/>
    <lineage>
        <taxon>Bacteria</taxon>
        <taxon>Pseudomonadati</taxon>
        <taxon>Acidobacteriota</taxon>
        <taxon>Terriglobia</taxon>
        <taxon>Bryobacterales</taxon>
        <taxon>Bryobacteraceae</taxon>
        <taxon>Paludibaculum</taxon>
    </lineage>
</organism>
<dbReference type="EMBL" id="CP063849">
    <property type="protein sequence ID" value="QOY88457.1"/>
    <property type="molecule type" value="Genomic_DNA"/>
</dbReference>